<comment type="similarity">
    <text evidence="1">Belongs to the ABC transporter superfamily.</text>
</comment>
<accession>A0A2N5XW25</accession>
<feature type="domain" description="ABC transporter" evidence="5">
    <location>
        <begin position="5"/>
        <end position="215"/>
    </location>
</feature>
<dbReference type="PROSITE" id="PS50893">
    <property type="entry name" value="ABC_TRANSPORTER_2"/>
    <property type="match status" value="1"/>
</dbReference>
<dbReference type="Pfam" id="PF00005">
    <property type="entry name" value="ABC_tran"/>
    <property type="match status" value="1"/>
</dbReference>
<proteinExistence type="inferred from homology"/>
<reference evidence="6 7" key="1">
    <citation type="submission" date="2018-01" db="EMBL/GenBank/DDBJ databases">
        <title>The draft genome sequence of Cohaesibacter sp. H1304.</title>
        <authorList>
            <person name="Wang N.-N."/>
            <person name="Du Z.-J."/>
        </authorList>
    </citation>
    <scope>NUCLEOTIDE SEQUENCE [LARGE SCALE GENOMIC DNA]</scope>
    <source>
        <strain evidence="6 7">H1304</strain>
    </source>
</reference>
<dbReference type="InterPro" id="IPR003439">
    <property type="entry name" value="ABC_transporter-like_ATP-bd"/>
</dbReference>
<evidence type="ECO:0000313" key="6">
    <source>
        <dbReference type="EMBL" id="PLW78628.1"/>
    </source>
</evidence>
<dbReference type="GO" id="GO:0042626">
    <property type="term" value="F:ATPase-coupled transmembrane transporter activity"/>
    <property type="evidence" value="ECO:0007669"/>
    <property type="project" value="TreeGrafter"/>
</dbReference>
<dbReference type="GO" id="GO:0016887">
    <property type="term" value="F:ATP hydrolysis activity"/>
    <property type="evidence" value="ECO:0007669"/>
    <property type="project" value="InterPro"/>
</dbReference>
<keyword evidence="7" id="KW-1185">Reference proteome</keyword>
<dbReference type="PROSITE" id="PS00211">
    <property type="entry name" value="ABC_TRANSPORTER_1"/>
    <property type="match status" value="1"/>
</dbReference>
<dbReference type="OrthoDB" id="9782163at2"/>
<dbReference type="PANTHER" id="PTHR43553:SF24">
    <property type="entry name" value="ENERGY-COUPLING FACTOR TRANSPORTER ATP-BINDING PROTEIN ECFA1"/>
    <property type="match status" value="1"/>
</dbReference>
<keyword evidence="2" id="KW-0813">Transport</keyword>
<dbReference type="InterPro" id="IPR003593">
    <property type="entry name" value="AAA+_ATPase"/>
</dbReference>
<dbReference type="RefSeq" id="WP_101532393.1">
    <property type="nucleotide sequence ID" value="NZ_JBFHIU010000094.1"/>
</dbReference>
<dbReference type="Gene3D" id="3.40.50.300">
    <property type="entry name" value="P-loop containing nucleotide triphosphate hydrolases"/>
    <property type="match status" value="1"/>
</dbReference>
<protein>
    <submittedName>
        <fullName evidence="6">Energy-coupling factor ABC transporter ATP-binding protein</fullName>
    </submittedName>
</protein>
<sequence length="215" mass="23660">MALLLETEDLHFSYHGFEPCLSGVTMAVNAGERIGLVGHNGAGKSTLLHLLVGLNKPSSGRIAAFGRDYQSEEDFRLLRRRVGLVFQDPDDQLFCPTVAEDVAFGPLNLGYSIQDAMCIVDETLASLGLSEFRERITHKLSGGQKRLVSLATVLAMKPDILLLDEPTNALDEKTTRSLIDILVNLPQAMVIVSHDRAFREEVVTRTILMEGGQIR</sequence>
<dbReference type="AlphaFoldDB" id="A0A2N5XW25"/>
<evidence type="ECO:0000313" key="7">
    <source>
        <dbReference type="Proteomes" id="UP000234881"/>
    </source>
</evidence>
<dbReference type="SUPFAM" id="SSF52540">
    <property type="entry name" value="P-loop containing nucleoside triphosphate hydrolases"/>
    <property type="match status" value="1"/>
</dbReference>
<dbReference type="InterPro" id="IPR015856">
    <property type="entry name" value="ABC_transpr_CbiO/EcfA_su"/>
</dbReference>
<dbReference type="CDD" id="cd03225">
    <property type="entry name" value="ABC_cobalt_CbiO_domain1"/>
    <property type="match status" value="1"/>
</dbReference>
<dbReference type="SMART" id="SM00382">
    <property type="entry name" value="AAA"/>
    <property type="match status" value="1"/>
</dbReference>
<evidence type="ECO:0000256" key="3">
    <source>
        <dbReference type="ARBA" id="ARBA00022741"/>
    </source>
</evidence>
<evidence type="ECO:0000256" key="2">
    <source>
        <dbReference type="ARBA" id="ARBA00022448"/>
    </source>
</evidence>
<keyword evidence="4 6" id="KW-0067">ATP-binding</keyword>
<dbReference type="GO" id="GO:0043190">
    <property type="term" value="C:ATP-binding cassette (ABC) transporter complex"/>
    <property type="evidence" value="ECO:0007669"/>
    <property type="project" value="TreeGrafter"/>
</dbReference>
<keyword evidence="3" id="KW-0547">Nucleotide-binding</keyword>
<evidence type="ECO:0000256" key="1">
    <source>
        <dbReference type="ARBA" id="ARBA00005417"/>
    </source>
</evidence>
<dbReference type="Proteomes" id="UP000234881">
    <property type="component" value="Unassembled WGS sequence"/>
</dbReference>
<gene>
    <name evidence="6" type="ORF">C0081_03315</name>
</gene>
<organism evidence="6 7">
    <name type="scientific">Cohaesibacter celericrescens</name>
    <dbReference type="NCBI Taxonomy" id="2067669"/>
    <lineage>
        <taxon>Bacteria</taxon>
        <taxon>Pseudomonadati</taxon>
        <taxon>Pseudomonadota</taxon>
        <taxon>Alphaproteobacteria</taxon>
        <taxon>Hyphomicrobiales</taxon>
        <taxon>Cohaesibacteraceae</taxon>
    </lineage>
</organism>
<dbReference type="EMBL" id="PKUQ01000002">
    <property type="protein sequence ID" value="PLW78628.1"/>
    <property type="molecule type" value="Genomic_DNA"/>
</dbReference>
<dbReference type="InterPro" id="IPR017871">
    <property type="entry name" value="ABC_transporter-like_CS"/>
</dbReference>
<dbReference type="InterPro" id="IPR027417">
    <property type="entry name" value="P-loop_NTPase"/>
</dbReference>
<evidence type="ECO:0000259" key="5">
    <source>
        <dbReference type="PROSITE" id="PS50893"/>
    </source>
</evidence>
<dbReference type="GO" id="GO:0005524">
    <property type="term" value="F:ATP binding"/>
    <property type="evidence" value="ECO:0007669"/>
    <property type="project" value="UniProtKB-KW"/>
</dbReference>
<dbReference type="PANTHER" id="PTHR43553">
    <property type="entry name" value="HEAVY METAL TRANSPORTER"/>
    <property type="match status" value="1"/>
</dbReference>
<comment type="caution">
    <text evidence="6">The sequence shown here is derived from an EMBL/GenBank/DDBJ whole genome shotgun (WGS) entry which is preliminary data.</text>
</comment>
<evidence type="ECO:0000256" key="4">
    <source>
        <dbReference type="ARBA" id="ARBA00022840"/>
    </source>
</evidence>
<name>A0A2N5XW25_9HYPH</name>
<dbReference type="InterPro" id="IPR050095">
    <property type="entry name" value="ECF_ABC_transporter_ATP-bd"/>
</dbReference>